<accession>A0ABQ6TP96</accession>
<organism evidence="1 2">
    <name type="scientific">Oryzomonas sagensis</name>
    <dbReference type="NCBI Taxonomy" id="2603857"/>
    <lineage>
        <taxon>Bacteria</taxon>
        <taxon>Pseudomonadati</taxon>
        <taxon>Thermodesulfobacteriota</taxon>
        <taxon>Desulfuromonadia</taxon>
        <taxon>Geobacterales</taxon>
        <taxon>Geobacteraceae</taxon>
        <taxon>Oryzomonas</taxon>
    </lineage>
</organism>
<dbReference type="EMBL" id="VZRA01000002">
    <property type="protein sequence ID" value="KAB0670350.1"/>
    <property type="molecule type" value="Genomic_DNA"/>
</dbReference>
<evidence type="ECO:0000313" key="2">
    <source>
        <dbReference type="Proteomes" id="UP000798046"/>
    </source>
</evidence>
<dbReference type="Proteomes" id="UP000798046">
    <property type="component" value="Unassembled WGS sequence"/>
</dbReference>
<gene>
    <name evidence="1" type="ORF">F6V30_09360</name>
</gene>
<protein>
    <recommendedName>
        <fullName evidence="3">YvrJ family protein</fullName>
    </recommendedName>
</protein>
<keyword evidence="2" id="KW-1185">Reference proteome</keyword>
<dbReference type="RefSeq" id="WP_151156712.1">
    <property type="nucleotide sequence ID" value="NZ_VZRA01000002.1"/>
</dbReference>
<sequence>MNIPTEVWEIVKICLSVGGAYVLVKIDRNQSELFSRLREIETSFAKLQGKCDAMHAKSKV</sequence>
<proteinExistence type="predicted"/>
<evidence type="ECO:0000313" key="1">
    <source>
        <dbReference type="EMBL" id="KAB0670350.1"/>
    </source>
</evidence>
<evidence type="ECO:0008006" key="3">
    <source>
        <dbReference type="Google" id="ProtNLM"/>
    </source>
</evidence>
<comment type="caution">
    <text evidence="1">The sequence shown here is derived from an EMBL/GenBank/DDBJ whole genome shotgun (WGS) entry which is preliminary data.</text>
</comment>
<name>A0ABQ6TP96_9BACT</name>
<reference evidence="1 2" key="1">
    <citation type="journal article" date="2020" name="Microorganisms">
        <title>Description of Three Novel Members in the Family Geobacteraceae, Oryzomonas japonicum gen. nov., sp. nov., Oryzomonas sagensis sp. nov., and Oryzomonas ruber sp. nov.</title>
        <authorList>
            <person name="Xu Z."/>
            <person name="Masuda Y."/>
            <person name="Hayakawa C."/>
            <person name="Ushijima N."/>
            <person name="Kawano K."/>
            <person name="Shiratori Y."/>
            <person name="Senoo K."/>
            <person name="Itoh H."/>
        </authorList>
    </citation>
    <scope>NUCLEOTIDE SEQUENCE [LARGE SCALE GENOMIC DNA]</scope>
    <source>
        <strain evidence="1 2">Red100</strain>
    </source>
</reference>